<organism evidence="4 5">
    <name type="scientific">Streptomyces diacarni</name>
    <dbReference type="NCBI Taxonomy" id="2800381"/>
    <lineage>
        <taxon>Bacteria</taxon>
        <taxon>Bacillati</taxon>
        <taxon>Actinomycetota</taxon>
        <taxon>Actinomycetes</taxon>
        <taxon>Kitasatosporales</taxon>
        <taxon>Streptomycetaceae</taxon>
        <taxon>Streptomyces</taxon>
    </lineage>
</organism>
<dbReference type="Proteomes" id="UP000252914">
    <property type="component" value="Unassembled WGS sequence"/>
</dbReference>
<keyword evidence="2" id="KW-0812">Transmembrane</keyword>
<dbReference type="Pfam" id="PF01569">
    <property type="entry name" value="PAP2"/>
    <property type="match status" value="1"/>
</dbReference>
<gene>
    <name evidence="4" type="ORF">DTL70_13450</name>
</gene>
<feature type="compositionally biased region" description="Low complexity" evidence="1">
    <location>
        <begin position="15"/>
        <end position="45"/>
    </location>
</feature>
<protein>
    <submittedName>
        <fullName evidence="4">PAP2 family protein</fullName>
    </submittedName>
</protein>
<evidence type="ECO:0000313" key="5">
    <source>
        <dbReference type="Proteomes" id="UP000252914"/>
    </source>
</evidence>
<dbReference type="CDD" id="cd03392">
    <property type="entry name" value="PAP2_like_2"/>
    <property type="match status" value="1"/>
</dbReference>
<evidence type="ECO:0000313" key="4">
    <source>
        <dbReference type="EMBL" id="RCG23651.1"/>
    </source>
</evidence>
<keyword evidence="2" id="KW-1133">Transmembrane helix</keyword>
<reference evidence="4 5" key="1">
    <citation type="submission" date="2018-06" db="EMBL/GenBank/DDBJ databases">
        <title>Streptomyces reniochalinae sp. nov. and Streptomyces diacarnus sp. nov. from marine sponges.</title>
        <authorList>
            <person name="Li L."/>
        </authorList>
    </citation>
    <scope>NUCLEOTIDE SEQUENCE [LARGE SCALE GENOMIC DNA]</scope>
    <source>
        <strain evidence="4 5">LHW51701</strain>
    </source>
</reference>
<dbReference type="PANTHER" id="PTHR14969">
    <property type="entry name" value="SPHINGOSINE-1-PHOSPHATE PHOSPHOHYDROLASE"/>
    <property type="match status" value="1"/>
</dbReference>
<evidence type="ECO:0000256" key="1">
    <source>
        <dbReference type="SAM" id="MobiDB-lite"/>
    </source>
</evidence>
<evidence type="ECO:0000259" key="3">
    <source>
        <dbReference type="SMART" id="SM00014"/>
    </source>
</evidence>
<feature type="transmembrane region" description="Helical" evidence="2">
    <location>
        <begin position="161"/>
        <end position="181"/>
    </location>
</feature>
<dbReference type="InterPro" id="IPR000326">
    <property type="entry name" value="PAP2/HPO"/>
</dbReference>
<comment type="caution">
    <text evidence="4">The sequence shown here is derived from an EMBL/GenBank/DDBJ whole genome shotgun (WGS) entry which is preliminary data.</text>
</comment>
<feature type="domain" description="Phosphatidic acid phosphatase type 2/haloperoxidase" evidence="3">
    <location>
        <begin position="162"/>
        <end position="277"/>
    </location>
</feature>
<dbReference type="AlphaFoldDB" id="A0A367F059"/>
<evidence type="ECO:0000256" key="2">
    <source>
        <dbReference type="SAM" id="Phobius"/>
    </source>
</evidence>
<feature type="region of interest" description="Disordered" evidence="1">
    <location>
        <begin position="1"/>
        <end position="47"/>
    </location>
</feature>
<proteinExistence type="predicted"/>
<dbReference type="Gene3D" id="1.20.144.10">
    <property type="entry name" value="Phosphatidic acid phosphatase type 2/haloperoxidase"/>
    <property type="match status" value="1"/>
</dbReference>
<feature type="transmembrane region" description="Helical" evidence="2">
    <location>
        <begin position="262"/>
        <end position="282"/>
    </location>
</feature>
<accession>A0A367F059</accession>
<dbReference type="SMART" id="SM00014">
    <property type="entry name" value="acidPPc"/>
    <property type="match status" value="1"/>
</dbReference>
<sequence>MSGRSTPGSPHSTPDGATGNATGDTTDGATGNTTDGATGNATGDASEALDPRGLLRQLAPVTVPVPAGSEVRRAGGDPRRARPLPLVVGLLAGLVLFAGVTYLALGVGAGFVDRPVLGEVVRHRLAALDGPITVATHASKVPLLAASVLVALWLSWRQASWVPVALVGATGALAVAAATVVKEVTDRSMPPATLWAVQEDGFCYPSRHTVIATAVLLILAYVLTARIASRPARVALWAGAGVLSVLAGLSRLYLGVHWPTDVVAGLVLGASVPLAVVTVYALRAGHPHARRP</sequence>
<dbReference type="EMBL" id="QOIN01000042">
    <property type="protein sequence ID" value="RCG23651.1"/>
    <property type="molecule type" value="Genomic_DNA"/>
</dbReference>
<keyword evidence="2" id="KW-0472">Membrane</keyword>
<feature type="transmembrane region" description="Helical" evidence="2">
    <location>
        <begin position="210"/>
        <end position="228"/>
    </location>
</feature>
<feature type="transmembrane region" description="Helical" evidence="2">
    <location>
        <begin position="86"/>
        <end position="112"/>
    </location>
</feature>
<feature type="transmembrane region" description="Helical" evidence="2">
    <location>
        <begin position="235"/>
        <end position="256"/>
    </location>
</feature>
<feature type="transmembrane region" description="Helical" evidence="2">
    <location>
        <begin position="132"/>
        <end position="154"/>
    </location>
</feature>
<name>A0A367F059_9ACTN</name>
<dbReference type="PANTHER" id="PTHR14969:SF13">
    <property type="entry name" value="AT30094P"/>
    <property type="match status" value="1"/>
</dbReference>
<dbReference type="InterPro" id="IPR036938">
    <property type="entry name" value="PAP2/HPO_sf"/>
</dbReference>
<dbReference type="RefSeq" id="WP_114022138.1">
    <property type="nucleotide sequence ID" value="NZ_QOIN01000042.1"/>
</dbReference>
<dbReference type="SUPFAM" id="SSF48317">
    <property type="entry name" value="Acid phosphatase/Vanadium-dependent haloperoxidase"/>
    <property type="match status" value="1"/>
</dbReference>
<keyword evidence="5" id="KW-1185">Reference proteome</keyword>
<feature type="compositionally biased region" description="Polar residues" evidence="1">
    <location>
        <begin position="1"/>
        <end position="12"/>
    </location>
</feature>